<protein>
    <submittedName>
        <fullName evidence="1">Uncharacterized protein</fullName>
    </submittedName>
</protein>
<gene>
    <name evidence="1" type="ORF">M896_090640</name>
</gene>
<dbReference type="InParanoid" id="A0A0B2UIS7"/>
<dbReference type="AlphaFoldDB" id="A0A0B2UIS7"/>
<name>A0A0B2UIS7_9MICR</name>
<proteinExistence type="predicted"/>
<dbReference type="HOGENOM" id="CLU_083680_0_0_1"/>
<keyword evidence="2" id="KW-1185">Reference proteome</keyword>
<reference evidence="1 2" key="1">
    <citation type="journal article" date="2014" name="MBio">
        <title>The Ordospora colligata genome; evolution of extreme reduction in microsporidia and host-to-parasite horizontal gene transfer.</title>
        <authorList>
            <person name="Pombert J.-F."/>
            <person name="Haag K.L."/>
            <person name="Beidas S."/>
            <person name="Ebert D."/>
            <person name="Keeling P.J."/>
        </authorList>
    </citation>
    <scope>NUCLEOTIDE SEQUENCE [LARGE SCALE GENOMIC DNA]</scope>
    <source>
        <strain evidence="1 2">OC4</strain>
    </source>
</reference>
<dbReference type="GeneID" id="26262278"/>
<comment type="caution">
    <text evidence="1">The sequence shown here is derived from an EMBL/GenBank/DDBJ whole genome shotgun (WGS) entry which is preliminary data.</text>
</comment>
<accession>A0A0B2UIS7</accession>
<evidence type="ECO:0000313" key="2">
    <source>
        <dbReference type="Proteomes" id="UP000031056"/>
    </source>
</evidence>
<dbReference type="Proteomes" id="UP000031056">
    <property type="component" value="Unassembled WGS sequence"/>
</dbReference>
<dbReference type="VEuPathDB" id="MicrosporidiaDB:M896_090640"/>
<organism evidence="1 2">
    <name type="scientific">Ordospora colligata OC4</name>
    <dbReference type="NCBI Taxonomy" id="1354746"/>
    <lineage>
        <taxon>Eukaryota</taxon>
        <taxon>Fungi</taxon>
        <taxon>Fungi incertae sedis</taxon>
        <taxon>Microsporidia</taxon>
        <taxon>Ordosporidae</taxon>
        <taxon>Ordospora</taxon>
    </lineage>
</organism>
<evidence type="ECO:0000313" key="1">
    <source>
        <dbReference type="EMBL" id="KHN69139.1"/>
    </source>
</evidence>
<dbReference type="OrthoDB" id="2189795at2759"/>
<sequence length="290" mass="33467">MKIKRIIELIKRCNDQPIIFHRLYGHLAHALKSVDYLHELNDDWSRMVIYGVVRSKYANQGLEGKVMVFLKGHRPPVESSEVRLRIWIVLYYMKNRTVSQLNHMIVFELVSNFMGMTSFIDGLIISVLAIATTGPSFGAVGNKKLREECIEHLLEQVKKKNLSLMNRAMAIPCYFGHEKEPPLVVDAVMEENLMSVVILERVCFYAKFAKDSRFVKQIVPDDHMFIESLRKYINRQFMRDNVKRGCAVSECVVEDTGVFDAIRRAYGKAGNKQRFLSKVVEFVTGLDNEQ</sequence>
<dbReference type="EMBL" id="JOKQ01000009">
    <property type="protein sequence ID" value="KHN69139.1"/>
    <property type="molecule type" value="Genomic_DNA"/>
</dbReference>
<dbReference type="RefSeq" id="XP_014563181.1">
    <property type="nucleotide sequence ID" value="XM_014707695.1"/>
</dbReference>